<keyword evidence="6" id="KW-1185">Reference proteome</keyword>
<evidence type="ECO:0000256" key="3">
    <source>
        <dbReference type="SAM" id="MobiDB-lite"/>
    </source>
</evidence>
<dbReference type="InterPro" id="IPR022383">
    <property type="entry name" value="Lactate/malate_DH_C"/>
</dbReference>
<keyword evidence="2" id="KW-0560">Oxidoreductase</keyword>
<comment type="similarity">
    <text evidence="1">Belongs to the LDH/MDH superfamily. MDH type 2 family.</text>
</comment>
<evidence type="ECO:0000313" key="5">
    <source>
        <dbReference type="EMBL" id="KAK7480975.1"/>
    </source>
</evidence>
<evidence type="ECO:0000259" key="4">
    <source>
        <dbReference type="Pfam" id="PF02866"/>
    </source>
</evidence>
<dbReference type="SUPFAM" id="SSF56327">
    <property type="entry name" value="LDH C-terminal domain-like"/>
    <property type="match status" value="1"/>
</dbReference>
<dbReference type="AlphaFoldDB" id="A0ABD0K1Y4"/>
<dbReference type="GO" id="GO:0016491">
    <property type="term" value="F:oxidoreductase activity"/>
    <property type="evidence" value="ECO:0007669"/>
    <property type="project" value="UniProtKB-KW"/>
</dbReference>
<name>A0ABD0K1Y4_9CAEN</name>
<gene>
    <name evidence="5" type="ORF">BaRGS_00027790</name>
</gene>
<dbReference type="InterPro" id="IPR010945">
    <property type="entry name" value="Malate_DH_type2"/>
</dbReference>
<dbReference type="Proteomes" id="UP001519460">
    <property type="component" value="Unassembled WGS sequence"/>
</dbReference>
<feature type="compositionally biased region" description="Acidic residues" evidence="3">
    <location>
        <begin position="475"/>
        <end position="493"/>
    </location>
</feature>
<accession>A0ABD0K1Y4</accession>
<dbReference type="PANTHER" id="PTHR23382">
    <property type="entry name" value="MALATE DEHYDROGENASE"/>
    <property type="match status" value="1"/>
</dbReference>
<dbReference type="Pfam" id="PF02866">
    <property type="entry name" value="Ldh_1_C"/>
    <property type="match status" value="1"/>
</dbReference>
<dbReference type="PROSITE" id="PS51354">
    <property type="entry name" value="GLUTAREDOXIN_2"/>
    <property type="match status" value="1"/>
</dbReference>
<dbReference type="SUPFAM" id="SSF51735">
    <property type="entry name" value="NAD(P)-binding Rossmann-fold domains"/>
    <property type="match status" value="1"/>
</dbReference>
<evidence type="ECO:0000256" key="2">
    <source>
        <dbReference type="ARBA" id="ARBA00023002"/>
    </source>
</evidence>
<feature type="domain" description="Lactate/malate dehydrogenase C-terminal" evidence="4">
    <location>
        <begin position="291"/>
        <end position="460"/>
    </location>
</feature>
<dbReference type="Gene3D" id="3.40.50.720">
    <property type="entry name" value="NAD(P)-binding Rossmann-like Domain"/>
    <property type="match status" value="1"/>
</dbReference>
<reference evidence="5 6" key="1">
    <citation type="journal article" date="2023" name="Sci. Data">
        <title>Genome assembly of the Korean intertidal mud-creeper Batillaria attramentaria.</title>
        <authorList>
            <person name="Patra A.K."/>
            <person name="Ho P.T."/>
            <person name="Jun S."/>
            <person name="Lee S.J."/>
            <person name="Kim Y."/>
            <person name="Won Y.J."/>
        </authorList>
    </citation>
    <scope>NUCLEOTIDE SEQUENCE [LARGE SCALE GENOMIC DNA]</scope>
    <source>
        <strain evidence="5">Wonlab-2016</strain>
    </source>
</reference>
<feature type="compositionally biased region" description="Acidic residues" evidence="3">
    <location>
        <begin position="525"/>
        <end position="543"/>
    </location>
</feature>
<dbReference type="InterPro" id="IPR015955">
    <property type="entry name" value="Lactate_DH/Glyco_Ohase_4_C"/>
</dbReference>
<evidence type="ECO:0000256" key="1">
    <source>
        <dbReference type="ARBA" id="ARBA00009613"/>
    </source>
</evidence>
<feature type="region of interest" description="Disordered" evidence="3">
    <location>
        <begin position="460"/>
        <end position="543"/>
    </location>
</feature>
<proteinExistence type="inferred from homology"/>
<feature type="compositionally biased region" description="Pro residues" evidence="3">
    <location>
        <begin position="463"/>
        <end position="474"/>
    </location>
</feature>
<dbReference type="EMBL" id="JACVVK020000270">
    <property type="protein sequence ID" value="KAK7480975.1"/>
    <property type="molecule type" value="Genomic_DNA"/>
</dbReference>
<organism evidence="5 6">
    <name type="scientific">Batillaria attramentaria</name>
    <dbReference type="NCBI Taxonomy" id="370345"/>
    <lineage>
        <taxon>Eukaryota</taxon>
        <taxon>Metazoa</taxon>
        <taxon>Spiralia</taxon>
        <taxon>Lophotrochozoa</taxon>
        <taxon>Mollusca</taxon>
        <taxon>Gastropoda</taxon>
        <taxon>Caenogastropoda</taxon>
        <taxon>Sorbeoconcha</taxon>
        <taxon>Cerithioidea</taxon>
        <taxon>Batillariidae</taxon>
        <taxon>Batillaria</taxon>
    </lineage>
</organism>
<evidence type="ECO:0000313" key="6">
    <source>
        <dbReference type="Proteomes" id="UP001519460"/>
    </source>
</evidence>
<dbReference type="FunFam" id="3.40.50.720:FF:000144">
    <property type="entry name" value="Malate dehydrogenase [NADP]"/>
    <property type="match status" value="1"/>
</dbReference>
<protein>
    <recommendedName>
        <fullName evidence="4">Lactate/malate dehydrogenase C-terminal domain-containing protein</fullName>
    </recommendedName>
</protein>
<comment type="caution">
    <text evidence="5">The sequence shown here is derived from an EMBL/GenBank/DDBJ whole genome shotgun (WGS) entry which is preliminary data.</text>
</comment>
<dbReference type="InterPro" id="IPR036291">
    <property type="entry name" value="NAD(P)-bd_dom_sf"/>
</dbReference>
<dbReference type="Gene3D" id="3.90.110.10">
    <property type="entry name" value="Lactate dehydrogenase/glycoside hydrolase, family 4, C-terminal"/>
    <property type="match status" value="1"/>
</dbReference>
<sequence length="543" mass="60331">MAKVVIAGRSDCPYFSKVELLGDRLVKNLPSFQLHKIVKTPEEWENWVSQTCKDRGWDHKTSPLIWRELIDRGGKGVLIGGASDFQEYVNGYYGLESELKSQDMRFIAEENAKTKQEVDAEEAHFRSLSKPLHICLSGASSPTCYALISSITSGEVFGKNTELNIRLLETPLADTMAVSAVAMETQDLCCGLVRGIEVCDFCLDFSFKDCSVIVLMDEVLQGAEEDYDSWIHRNCEFFTSYAKVINDVAKRNVRVLVTGSGPINFNAMMMIKNAPNINRQSIVAMSRCVENRAKSVIAQRLNVNSAGVVDLIVWGSVNGKHFIDARVHGYDGAIWGPPWYSLSAVEMIHDNKWLEKEYLEEVENRKTAVETALGHAASASSARAISTMLTHWWNGSPLGQMFSLGVCSEGLYGVPEGLVFSYPVTLSPSGYWTVVQDMNLTPETFEKLKETIQDLKTELEVIYPPPYVPPPTPPEEPEEEEPPVEEPPAEEQPSEAPSAMTLPGESSGADKDQDDENQEDHPDADAENEEAENEEAENEAEDD</sequence>